<dbReference type="AlphaFoldDB" id="A0A5J4IWX8"/>
<evidence type="ECO:0000313" key="3">
    <source>
        <dbReference type="Proteomes" id="UP000326509"/>
    </source>
</evidence>
<accession>A0A5J4IWX8</accession>
<keyword evidence="3" id="KW-1185">Reference proteome</keyword>
<gene>
    <name evidence="2" type="ORF">ULMA_01790</name>
</gene>
<proteinExistence type="predicted"/>
<keyword evidence="1" id="KW-0472">Membrane</keyword>
<name>A0A5J4IWX8_9FLAO</name>
<keyword evidence="1" id="KW-1133">Transmembrane helix</keyword>
<organism evidence="2 3">
    <name type="scientific">Patiriisocius marinus</name>
    <dbReference type="NCBI Taxonomy" id="1397112"/>
    <lineage>
        <taxon>Bacteria</taxon>
        <taxon>Pseudomonadati</taxon>
        <taxon>Bacteroidota</taxon>
        <taxon>Flavobacteriia</taxon>
        <taxon>Flavobacteriales</taxon>
        <taxon>Flavobacteriaceae</taxon>
        <taxon>Patiriisocius</taxon>
    </lineage>
</organism>
<evidence type="ECO:0000313" key="2">
    <source>
        <dbReference type="EMBL" id="GER58071.1"/>
    </source>
</evidence>
<evidence type="ECO:0000256" key="1">
    <source>
        <dbReference type="SAM" id="Phobius"/>
    </source>
</evidence>
<keyword evidence="1" id="KW-0812">Transmembrane</keyword>
<comment type="caution">
    <text evidence="2">The sequence shown here is derived from an EMBL/GenBank/DDBJ whole genome shotgun (WGS) entry which is preliminary data.</text>
</comment>
<sequence>MREQQEHISIVNYAMIIVMVFGVMFLSTFQTISLLLDINVDNIAMSAEEEPEEEKRTEKKIKDIRISPSSNTDLTDNAPYTALKSLFKADENVLDYTLEIQIPPPKYV</sequence>
<reference evidence="2 3" key="1">
    <citation type="submission" date="2019-08" db="EMBL/GenBank/DDBJ databases">
        <title>Draft genome sequence of Ulvibacter marinus type strain NBRC 109484.</title>
        <authorList>
            <person name="Kawano K."/>
            <person name="Ushijima N."/>
            <person name="Kihara M."/>
            <person name="Itoh H."/>
        </authorList>
    </citation>
    <scope>NUCLEOTIDE SEQUENCE [LARGE SCALE GENOMIC DNA]</scope>
    <source>
        <strain evidence="2 3">NBRC 109484</strain>
    </source>
</reference>
<feature type="transmembrane region" description="Helical" evidence="1">
    <location>
        <begin position="12"/>
        <end position="36"/>
    </location>
</feature>
<protein>
    <submittedName>
        <fullName evidence="2">Uncharacterized protein</fullName>
    </submittedName>
</protein>
<dbReference type="Proteomes" id="UP000326509">
    <property type="component" value="Unassembled WGS sequence"/>
</dbReference>
<dbReference type="EMBL" id="BKCG01000001">
    <property type="protein sequence ID" value="GER58071.1"/>
    <property type="molecule type" value="Genomic_DNA"/>
</dbReference>
<dbReference type="RefSeq" id="WP_151672168.1">
    <property type="nucleotide sequence ID" value="NZ_BKCG01000001.1"/>
</dbReference>